<reference evidence="4 5" key="1">
    <citation type="submission" date="2018-05" db="EMBL/GenBank/DDBJ databases">
        <title>Draft genome sequence of Streptococcus panodentis CCUG 70867T.</title>
        <authorList>
            <person name="Salva-Serra F."/>
            <person name="Mendez V."/>
            <person name="Jaen-Luchoro D."/>
            <person name="Gonzales-Siles L."/>
            <person name="Karlsson R."/>
            <person name="Engstrom-Jakobsson H."/>
            <person name="Busquets A."/>
            <person name="Gomila M."/>
            <person name="Pineiro-Iglesias B."/>
            <person name="Bennasar-Figueras A."/>
            <person name="Seeger M."/>
            <person name="Moore E."/>
        </authorList>
    </citation>
    <scope>NUCLEOTIDE SEQUENCE [LARGE SCALE GENOMIC DNA]</scope>
    <source>
        <strain evidence="4 5">CCUG 70867</strain>
    </source>
</reference>
<dbReference type="Pfam" id="PF00583">
    <property type="entry name" value="Acetyltransf_1"/>
    <property type="match status" value="1"/>
</dbReference>
<organism evidence="4 5">
    <name type="scientific">Streptococcus panodentis</name>
    <dbReference type="NCBI Taxonomy" id="1581472"/>
    <lineage>
        <taxon>Bacteria</taxon>
        <taxon>Bacillati</taxon>
        <taxon>Bacillota</taxon>
        <taxon>Bacilli</taxon>
        <taxon>Lactobacillales</taxon>
        <taxon>Streptococcaceae</taxon>
        <taxon>Streptococcus</taxon>
    </lineage>
</organism>
<protein>
    <submittedName>
        <fullName evidence="4">GNAT family N-acetyltransferase</fullName>
    </submittedName>
</protein>
<accession>A0ABS5AVS5</accession>
<dbReference type="InterPro" id="IPR000182">
    <property type="entry name" value="GNAT_dom"/>
</dbReference>
<keyword evidence="1" id="KW-0808">Transferase</keyword>
<dbReference type="InterPro" id="IPR050832">
    <property type="entry name" value="Bact_Acetyltransf"/>
</dbReference>
<evidence type="ECO:0000256" key="1">
    <source>
        <dbReference type="ARBA" id="ARBA00022679"/>
    </source>
</evidence>
<dbReference type="PANTHER" id="PTHR43877">
    <property type="entry name" value="AMINOALKYLPHOSPHONATE N-ACETYLTRANSFERASE-RELATED-RELATED"/>
    <property type="match status" value="1"/>
</dbReference>
<keyword evidence="2" id="KW-0012">Acyltransferase</keyword>
<feature type="domain" description="N-acetyltransferase" evidence="3">
    <location>
        <begin position="1"/>
        <end position="170"/>
    </location>
</feature>
<sequence length="170" mass="20049">MLVRVSREEAPILRELEVATYQETFGPFIKEADMAHYFAHELSLATIETELADPESEHYFVLDADQKIAGFLKFNWGQAQTEHELDHAFEIQRIYVLASHQGQGLGKELFDFALEEARKRGFDWAWLGVWEKNFRAQDFYFQYGFEKFSQHDYITGETVDTDWLLRKKLN</sequence>
<keyword evidence="5" id="KW-1185">Reference proteome</keyword>
<evidence type="ECO:0000259" key="3">
    <source>
        <dbReference type="PROSITE" id="PS51186"/>
    </source>
</evidence>
<gene>
    <name evidence="4" type="ORF">DHL47_03295</name>
</gene>
<dbReference type="PROSITE" id="PS51186">
    <property type="entry name" value="GNAT"/>
    <property type="match status" value="1"/>
</dbReference>
<evidence type="ECO:0000313" key="4">
    <source>
        <dbReference type="EMBL" id="MBP2620373.1"/>
    </source>
</evidence>
<dbReference type="RefSeq" id="WP_209550877.1">
    <property type="nucleotide sequence ID" value="NZ_QFAY01000005.1"/>
</dbReference>
<dbReference type="EMBL" id="QFAY01000005">
    <property type="protein sequence ID" value="MBP2620373.1"/>
    <property type="molecule type" value="Genomic_DNA"/>
</dbReference>
<comment type="caution">
    <text evidence="4">The sequence shown here is derived from an EMBL/GenBank/DDBJ whole genome shotgun (WGS) entry which is preliminary data.</text>
</comment>
<proteinExistence type="predicted"/>
<name>A0ABS5AVS5_9STRE</name>
<dbReference type="InterPro" id="IPR016181">
    <property type="entry name" value="Acyl_CoA_acyltransferase"/>
</dbReference>
<dbReference type="Gene3D" id="3.40.630.30">
    <property type="match status" value="1"/>
</dbReference>
<dbReference type="CDD" id="cd04301">
    <property type="entry name" value="NAT_SF"/>
    <property type="match status" value="1"/>
</dbReference>
<dbReference type="Proteomes" id="UP001519349">
    <property type="component" value="Unassembled WGS sequence"/>
</dbReference>
<dbReference type="SUPFAM" id="SSF55729">
    <property type="entry name" value="Acyl-CoA N-acyltransferases (Nat)"/>
    <property type="match status" value="1"/>
</dbReference>
<evidence type="ECO:0000313" key="5">
    <source>
        <dbReference type="Proteomes" id="UP001519349"/>
    </source>
</evidence>
<evidence type="ECO:0000256" key="2">
    <source>
        <dbReference type="ARBA" id="ARBA00023315"/>
    </source>
</evidence>